<dbReference type="InterPro" id="IPR026032">
    <property type="entry name" value="HcaT-like"/>
</dbReference>
<evidence type="ECO:0000256" key="8">
    <source>
        <dbReference type="SAM" id="Phobius"/>
    </source>
</evidence>
<organism evidence="10 11">
    <name type="scientific">Paenibacillus harenae</name>
    <dbReference type="NCBI Taxonomy" id="306543"/>
    <lineage>
        <taxon>Bacteria</taxon>
        <taxon>Bacillati</taxon>
        <taxon>Bacillota</taxon>
        <taxon>Bacilli</taxon>
        <taxon>Bacillales</taxon>
        <taxon>Paenibacillaceae</taxon>
        <taxon>Paenibacillus</taxon>
    </lineage>
</organism>
<keyword evidence="7 8" id="KW-0472">Membrane</keyword>
<dbReference type="Pfam" id="PF12832">
    <property type="entry name" value="MFS_1_like"/>
    <property type="match status" value="1"/>
</dbReference>
<keyword evidence="3" id="KW-1003">Cell membrane</keyword>
<name>A0ABT9U3H0_PAEHA</name>
<reference evidence="10 11" key="1">
    <citation type="submission" date="2023-07" db="EMBL/GenBank/DDBJ databases">
        <title>Sorghum-associated microbial communities from plants grown in Nebraska, USA.</title>
        <authorList>
            <person name="Schachtman D."/>
        </authorList>
    </citation>
    <scope>NUCLEOTIDE SEQUENCE [LARGE SCALE GENOMIC DNA]</scope>
    <source>
        <strain evidence="10 11">CC482</strain>
    </source>
</reference>
<dbReference type="Gene3D" id="1.20.1250.20">
    <property type="entry name" value="MFS general substrate transporter like domains"/>
    <property type="match status" value="2"/>
</dbReference>
<evidence type="ECO:0000256" key="5">
    <source>
        <dbReference type="ARBA" id="ARBA00022692"/>
    </source>
</evidence>
<accession>A0ABT9U3H0</accession>
<feature type="transmembrane region" description="Helical" evidence="8">
    <location>
        <begin position="194"/>
        <end position="214"/>
    </location>
</feature>
<evidence type="ECO:0000259" key="9">
    <source>
        <dbReference type="PROSITE" id="PS50850"/>
    </source>
</evidence>
<feature type="transmembrane region" description="Helical" evidence="8">
    <location>
        <begin position="325"/>
        <end position="346"/>
    </location>
</feature>
<proteinExistence type="predicted"/>
<keyword evidence="2" id="KW-0813">Transport</keyword>
<evidence type="ECO:0000256" key="6">
    <source>
        <dbReference type="ARBA" id="ARBA00022989"/>
    </source>
</evidence>
<evidence type="ECO:0000256" key="4">
    <source>
        <dbReference type="ARBA" id="ARBA00022519"/>
    </source>
</evidence>
<dbReference type="Proteomes" id="UP001229346">
    <property type="component" value="Unassembled WGS sequence"/>
</dbReference>
<feature type="domain" description="Major facilitator superfamily (MFS) profile" evidence="9">
    <location>
        <begin position="1"/>
        <end position="377"/>
    </location>
</feature>
<evidence type="ECO:0000313" key="11">
    <source>
        <dbReference type="Proteomes" id="UP001229346"/>
    </source>
</evidence>
<keyword evidence="6 8" id="KW-1133">Transmembrane helix</keyword>
<dbReference type="InterPro" id="IPR024989">
    <property type="entry name" value="MFS_assoc_dom"/>
</dbReference>
<dbReference type="PANTHER" id="PTHR23522">
    <property type="entry name" value="BLL5896 PROTEIN"/>
    <property type="match status" value="1"/>
</dbReference>
<keyword evidence="4" id="KW-0997">Cell inner membrane</keyword>
<gene>
    <name evidence="10" type="ORF">J2T15_003635</name>
</gene>
<comment type="subcellular location">
    <subcellularLocation>
        <location evidence="1">Cell inner membrane</location>
        <topology evidence="1">Multi-pass membrane protein</topology>
    </subcellularLocation>
</comment>
<evidence type="ECO:0000256" key="1">
    <source>
        <dbReference type="ARBA" id="ARBA00004429"/>
    </source>
</evidence>
<feature type="transmembrane region" description="Helical" evidence="8">
    <location>
        <begin position="39"/>
        <end position="57"/>
    </location>
</feature>
<feature type="transmembrane region" description="Helical" evidence="8">
    <location>
        <begin position="285"/>
        <end position="304"/>
    </location>
</feature>
<feature type="transmembrane region" description="Helical" evidence="8">
    <location>
        <begin position="234"/>
        <end position="253"/>
    </location>
</feature>
<dbReference type="EMBL" id="JAUSSU010000007">
    <property type="protein sequence ID" value="MDQ0114180.1"/>
    <property type="molecule type" value="Genomic_DNA"/>
</dbReference>
<comment type="caution">
    <text evidence="10">The sequence shown here is derived from an EMBL/GenBank/DDBJ whole genome shotgun (WGS) entry which is preliminary data.</text>
</comment>
<keyword evidence="11" id="KW-1185">Reference proteome</keyword>
<dbReference type="SUPFAM" id="SSF103473">
    <property type="entry name" value="MFS general substrate transporter"/>
    <property type="match status" value="1"/>
</dbReference>
<dbReference type="PIRSF" id="PIRSF004925">
    <property type="entry name" value="HcaT"/>
    <property type="match status" value="1"/>
</dbReference>
<keyword evidence="5 8" id="KW-0812">Transmembrane</keyword>
<sequence length="387" mass="42711">MQFHLSLLYLLYYMGLGAYAPYLSLYLYDQGVSGSQTGLILALGSLAGIIAQPLFGLLNDRSKDYRTMLRWISLFSAIVVLSLMLDQGLFALIVCFVLFSFISSPTSPLIDAIAVQYGSRFRFSFGEVRVWGAIGFSVITLIAGYLFHDIGYKYIFAAYALFAILVFLVMFKLPAIPKIKAAKLHVEKGIFFQLVTNWRFVLFIVIGLLVSGNTTMNFNYLSIFLQRLDYPVELVGWSFTVAALVEIPLFWLSYKVIRRFGLFPLLIGSVFMYAFKYVAMSFAPPTYVIILLQAVDGVALVFYFSTAVEIVNQMAPANGKATAQTMFAAAGGIAGIAANMVAGWVVDHQGPQFLFGMMGAIGITAAMLFLLFPAKSGNRQQVQSAEA</sequence>
<feature type="transmembrane region" description="Helical" evidence="8">
    <location>
        <begin position="260"/>
        <end position="279"/>
    </location>
</feature>
<feature type="transmembrane region" description="Helical" evidence="8">
    <location>
        <begin position="7"/>
        <end position="27"/>
    </location>
</feature>
<protein>
    <submittedName>
        <fullName evidence="10">Oligosaccharide:H+ symporter</fullName>
    </submittedName>
</protein>
<evidence type="ECO:0000256" key="7">
    <source>
        <dbReference type="ARBA" id="ARBA00023136"/>
    </source>
</evidence>
<evidence type="ECO:0000256" key="3">
    <source>
        <dbReference type="ARBA" id="ARBA00022475"/>
    </source>
</evidence>
<evidence type="ECO:0000256" key="2">
    <source>
        <dbReference type="ARBA" id="ARBA00022448"/>
    </source>
</evidence>
<dbReference type="InterPro" id="IPR020846">
    <property type="entry name" value="MFS_dom"/>
</dbReference>
<dbReference type="InterPro" id="IPR036259">
    <property type="entry name" value="MFS_trans_sf"/>
</dbReference>
<dbReference type="PANTHER" id="PTHR23522:SF10">
    <property type="entry name" value="3-PHENYLPROPIONIC ACID TRANSPORTER-RELATED"/>
    <property type="match status" value="1"/>
</dbReference>
<feature type="transmembrane region" description="Helical" evidence="8">
    <location>
        <begin position="352"/>
        <end position="372"/>
    </location>
</feature>
<dbReference type="RefSeq" id="WP_307205502.1">
    <property type="nucleotide sequence ID" value="NZ_JAUSSU010000007.1"/>
</dbReference>
<feature type="transmembrane region" description="Helical" evidence="8">
    <location>
        <begin position="130"/>
        <end position="148"/>
    </location>
</feature>
<feature type="transmembrane region" description="Helical" evidence="8">
    <location>
        <begin position="69"/>
        <end position="85"/>
    </location>
</feature>
<feature type="transmembrane region" description="Helical" evidence="8">
    <location>
        <begin position="91"/>
        <end position="110"/>
    </location>
</feature>
<evidence type="ECO:0000313" key="10">
    <source>
        <dbReference type="EMBL" id="MDQ0114180.1"/>
    </source>
</evidence>
<dbReference type="PROSITE" id="PS50850">
    <property type="entry name" value="MFS"/>
    <property type="match status" value="1"/>
</dbReference>
<feature type="transmembrane region" description="Helical" evidence="8">
    <location>
        <begin position="154"/>
        <end position="173"/>
    </location>
</feature>